<organism evidence="1 2">
    <name type="scientific">Chaenocephalus aceratus</name>
    <name type="common">Blackfin icefish</name>
    <name type="synonym">Chaenichthys aceratus</name>
    <dbReference type="NCBI Taxonomy" id="36190"/>
    <lineage>
        <taxon>Eukaryota</taxon>
        <taxon>Metazoa</taxon>
        <taxon>Chordata</taxon>
        <taxon>Craniata</taxon>
        <taxon>Vertebrata</taxon>
        <taxon>Euteleostomi</taxon>
        <taxon>Actinopterygii</taxon>
        <taxon>Neopterygii</taxon>
        <taxon>Teleostei</taxon>
        <taxon>Neoteleostei</taxon>
        <taxon>Acanthomorphata</taxon>
        <taxon>Eupercaria</taxon>
        <taxon>Perciformes</taxon>
        <taxon>Notothenioidei</taxon>
        <taxon>Channichthyidae</taxon>
        <taxon>Chaenocephalus</taxon>
    </lineage>
</organism>
<proteinExistence type="predicted"/>
<protein>
    <submittedName>
        <fullName evidence="1">Uncharacterized protein</fullName>
    </submittedName>
</protein>
<dbReference type="Proteomes" id="UP001057452">
    <property type="component" value="Chromosome 6"/>
</dbReference>
<comment type="caution">
    <text evidence="1">The sequence shown here is derived from an EMBL/GenBank/DDBJ whole genome shotgun (WGS) entry which is preliminary data.</text>
</comment>
<dbReference type="EMBL" id="CM043790">
    <property type="protein sequence ID" value="KAI4825057.1"/>
    <property type="molecule type" value="Genomic_DNA"/>
</dbReference>
<keyword evidence="2" id="KW-1185">Reference proteome</keyword>
<sequence length="275" mass="30750">MVETTDIKPVKDEMEKELKKDAMPIAEQAKDEGKEVETSDIKVIEDKKEMGKIEISATKPFTGEEKEKEMGDITGAQLTKEEELISKTDTSAVIMKEEHEQDICKDAISPTGPTTVQERDAALRKEDIKDDASTFKPTVEEEKKKEDDDGSTDATAATKLTMTEAGEKLTSREDNIVKTSTEEFIKYGRRNTEEKAVDKEEPKDDISGTKDEESKDGLKSPADEGKAEVKDVKVLKEEVKYVPKDDICEQDMKEKSSELAPKSRTLVLQPKVKDV</sequence>
<reference evidence="1" key="1">
    <citation type="submission" date="2022-05" db="EMBL/GenBank/DDBJ databases">
        <title>Chromosome-level genome of Chaenocephalus aceratus.</title>
        <authorList>
            <person name="Park H."/>
        </authorList>
    </citation>
    <scope>NUCLEOTIDE SEQUENCE</scope>
    <source>
        <strain evidence="1">KU_202001</strain>
    </source>
</reference>
<evidence type="ECO:0000313" key="2">
    <source>
        <dbReference type="Proteomes" id="UP001057452"/>
    </source>
</evidence>
<gene>
    <name evidence="1" type="ORF">KUCAC02_020756</name>
</gene>
<name>A0ACB9XEN5_CHAAC</name>
<accession>A0ACB9XEN5</accession>
<evidence type="ECO:0000313" key="1">
    <source>
        <dbReference type="EMBL" id="KAI4825057.1"/>
    </source>
</evidence>